<evidence type="ECO:0000313" key="2">
    <source>
        <dbReference type="EMBL" id="MBM6675019.1"/>
    </source>
</evidence>
<reference evidence="2" key="2">
    <citation type="journal article" date="2021" name="Sci. Rep.">
        <title>The distribution of antibiotic resistance genes in chicken gut microbiota commensals.</title>
        <authorList>
            <person name="Juricova H."/>
            <person name="Matiasovicova J."/>
            <person name="Kubasova T."/>
            <person name="Cejkova D."/>
            <person name="Rychlik I."/>
        </authorList>
    </citation>
    <scope>NUCLEOTIDE SEQUENCE</scope>
    <source>
        <strain evidence="2">An824</strain>
    </source>
</reference>
<dbReference type="Proteomes" id="UP000706891">
    <property type="component" value="Unassembled WGS sequence"/>
</dbReference>
<dbReference type="AlphaFoldDB" id="A0A938WXS4"/>
<dbReference type="GO" id="GO:0005524">
    <property type="term" value="F:ATP binding"/>
    <property type="evidence" value="ECO:0007669"/>
    <property type="project" value="UniProtKB-KW"/>
</dbReference>
<dbReference type="Pfam" id="PF04326">
    <property type="entry name" value="SLFN_AlbA_2"/>
    <property type="match status" value="1"/>
</dbReference>
<accession>A0A938WXS4</accession>
<sequence length="211" mass="23645">MNTEQQKIEYKSLQKIRTGEKGFKDLSVTCVAFANAQGGDIVIGVEDKTRKPAPNQVISQEEANNTVTKLRGLCFNVGLTVGDVCADETGSQYFVITVFPSLHSYATTSDGRMYIRVADKCEPVRSEDISRVGEEKGAYQWELVQTQFSLDEETKAKLSKLANEIRNSDRVKQHITQLDDLEIGEHYHLIDGLKMTNLGILWIGTAKQRSR</sequence>
<dbReference type="PANTHER" id="PTHR30595:SF6">
    <property type="entry name" value="SCHLAFEN ALBA-2 DOMAIN-CONTAINING PROTEIN"/>
    <property type="match status" value="1"/>
</dbReference>
<feature type="non-terminal residue" evidence="2">
    <location>
        <position position="211"/>
    </location>
</feature>
<dbReference type="Gene3D" id="3.30.950.30">
    <property type="entry name" value="Schlafen, AAA domain"/>
    <property type="match status" value="1"/>
</dbReference>
<dbReference type="PANTHER" id="PTHR30595">
    <property type="entry name" value="GLPR-RELATED TRANSCRIPTIONAL REPRESSOR"/>
    <property type="match status" value="1"/>
</dbReference>
<comment type="caution">
    <text evidence="2">The sequence shown here is derived from an EMBL/GenBank/DDBJ whole genome shotgun (WGS) entry which is preliminary data.</text>
</comment>
<organism evidence="2 3">
    <name type="scientific">Marseilla massiliensis</name>
    <dbReference type="NCBI Taxonomy" id="1841864"/>
    <lineage>
        <taxon>Bacteria</taxon>
        <taxon>Pseudomonadati</taxon>
        <taxon>Bacteroidota</taxon>
        <taxon>Bacteroidia</taxon>
        <taxon>Bacteroidales</taxon>
        <taxon>Prevotellaceae</taxon>
        <taxon>Marseilla</taxon>
    </lineage>
</organism>
<keyword evidence="3" id="KW-1185">Reference proteome</keyword>
<dbReference type="InterPro" id="IPR007421">
    <property type="entry name" value="Schlafen_AlbA_2_dom"/>
</dbReference>
<gene>
    <name evidence="2" type="ORF">H6A34_14240</name>
</gene>
<keyword evidence="2" id="KW-0547">Nucleotide-binding</keyword>
<feature type="domain" description="Schlafen AlbA-2" evidence="1">
    <location>
        <begin position="4"/>
        <end position="124"/>
    </location>
</feature>
<name>A0A938WXS4_9BACT</name>
<reference evidence="2" key="1">
    <citation type="submission" date="2020-08" db="EMBL/GenBank/DDBJ databases">
        <authorList>
            <person name="Cejkova D."/>
            <person name="Kubasova T."/>
            <person name="Jahodarova E."/>
            <person name="Rychlik I."/>
        </authorList>
    </citation>
    <scope>NUCLEOTIDE SEQUENCE</scope>
    <source>
        <strain evidence="2">An824</strain>
    </source>
</reference>
<protein>
    <submittedName>
        <fullName evidence="2">ATP-binding protein</fullName>
    </submittedName>
</protein>
<dbReference type="InterPro" id="IPR038461">
    <property type="entry name" value="Schlafen_AlbA_2_dom_sf"/>
</dbReference>
<evidence type="ECO:0000259" key="1">
    <source>
        <dbReference type="Pfam" id="PF04326"/>
    </source>
</evidence>
<keyword evidence="2" id="KW-0067">ATP-binding</keyword>
<dbReference type="EMBL" id="JACJJG010000192">
    <property type="protein sequence ID" value="MBM6675019.1"/>
    <property type="molecule type" value="Genomic_DNA"/>
</dbReference>
<proteinExistence type="predicted"/>
<evidence type="ECO:0000313" key="3">
    <source>
        <dbReference type="Proteomes" id="UP000706891"/>
    </source>
</evidence>